<dbReference type="RefSeq" id="WP_142987340.1">
    <property type="nucleotide sequence ID" value="NZ_FXTD01000010.1"/>
</dbReference>
<accession>A0A521EDE4</accession>
<organism evidence="2 3">
    <name type="scientific">Halorubrum cibi</name>
    <dbReference type="NCBI Taxonomy" id="413815"/>
    <lineage>
        <taxon>Archaea</taxon>
        <taxon>Methanobacteriati</taxon>
        <taxon>Methanobacteriota</taxon>
        <taxon>Stenosarchaea group</taxon>
        <taxon>Halobacteria</taxon>
        <taxon>Halobacteriales</taxon>
        <taxon>Haloferacaceae</taxon>
        <taxon>Halorubrum</taxon>
    </lineage>
</organism>
<name>A0A521EDE4_9EURY</name>
<protein>
    <submittedName>
        <fullName evidence="2">Uncharacterized protein</fullName>
    </submittedName>
</protein>
<gene>
    <name evidence="2" type="ORF">SAMN06264867_11019</name>
</gene>
<dbReference type="Proteomes" id="UP000319712">
    <property type="component" value="Unassembled WGS sequence"/>
</dbReference>
<keyword evidence="3" id="KW-1185">Reference proteome</keyword>
<evidence type="ECO:0000256" key="1">
    <source>
        <dbReference type="SAM" id="MobiDB-lite"/>
    </source>
</evidence>
<evidence type="ECO:0000313" key="2">
    <source>
        <dbReference type="EMBL" id="SMO81471.1"/>
    </source>
</evidence>
<feature type="region of interest" description="Disordered" evidence="1">
    <location>
        <begin position="1"/>
        <end position="23"/>
    </location>
</feature>
<sequence>MKDESEVDRHVEIMNTPIAERPEPAEMSVEELRAEYETFDVGALSTVEDDERWERHLELWRELESREIVEFPECPRGACDSRRWRFEPGGPAHCAECHEPVADAEQSQKVHAAADRLVNGGGSA</sequence>
<dbReference type="EMBL" id="FXTD01000010">
    <property type="protein sequence ID" value="SMO81471.1"/>
    <property type="molecule type" value="Genomic_DNA"/>
</dbReference>
<proteinExistence type="predicted"/>
<reference evidence="2 3" key="1">
    <citation type="submission" date="2017-05" db="EMBL/GenBank/DDBJ databases">
        <authorList>
            <person name="Varghese N."/>
            <person name="Submissions S."/>
        </authorList>
    </citation>
    <scope>NUCLEOTIDE SEQUENCE [LARGE SCALE GENOMIC DNA]</scope>
    <source>
        <strain evidence="2 3">DSM 19504</strain>
    </source>
</reference>
<feature type="compositionally biased region" description="Basic and acidic residues" evidence="1">
    <location>
        <begin position="1"/>
        <end position="12"/>
    </location>
</feature>
<dbReference type="AlphaFoldDB" id="A0A521EDE4"/>
<evidence type="ECO:0000313" key="3">
    <source>
        <dbReference type="Proteomes" id="UP000319712"/>
    </source>
</evidence>